<dbReference type="VEuPathDB" id="AmoebaDB:KM1_272390"/>
<protein>
    <recommendedName>
        <fullName evidence="2">tRNA-intron lyase</fullName>
        <ecNumber evidence="2">4.6.1.16</ecNumber>
    </recommendedName>
</protein>
<dbReference type="VEuPathDB" id="AmoebaDB:EHI8A_202040"/>
<evidence type="ECO:0000313" key="8">
    <source>
        <dbReference type="EMBL" id="GAT96269.1"/>
    </source>
</evidence>
<evidence type="ECO:0000256" key="3">
    <source>
        <dbReference type="ARBA" id="ARBA00022694"/>
    </source>
</evidence>
<dbReference type="EMBL" id="BDEQ01000001">
    <property type="protein sequence ID" value="GAT92474.1"/>
    <property type="molecule type" value="Genomic_DNA"/>
</dbReference>
<dbReference type="GO" id="GO:0000379">
    <property type="term" value="P:tRNA-type intron splice site recognition and cleavage"/>
    <property type="evidence" value="ECO:0007669"/>
    <property type="project" value="TreeGrafter"/>
</dbReference>
<name>A0A5K1U2E1_ENTHI</name>
<evidence type="ECO:0000256" key="4">
    <source>
        <dbReference type="ARBA" id="ARBA00023239"/>
    </source>
</evidence>
<dbReference type="AlphaFoldDB" id="A0A5K1U2E1"/>
<keyword evidence="7" id="KW-0378">Hydrolase</keyword>
<keyword evidence="7" id="KW-0540">Nuclease</keyword>
<feature type="domain" description="tRNA intron endonuclease catalytic" evidence="6">
    <location>
        <begin position="71"/>
        <end position="147"/>
    </location>
</feature>
<evidence type="ECO:0000313" key="9">
    <source>
        <dbReference type="Proteomes" id="UP000078387"/>
    </source>
</evidence>
<dbReference type="GO" id="GO:0003676">
    <property type="term" value="F:nucleic acid binding"/>
    <property type="evidence" value="ECO:0007669"/>
    <property type="project" value="InterPro"/>
</dbReference>
<dbReference type="Gene3D" id="3.40.1350.10">
    <property type="match status" value="1"/>
</dbReference>
<comment type="caution">
    <text evidence="7">The sequence shown here is derived from an EMBL/GenBank/DDBJ whole genome shotgun (WGS) entry which is preliminary data.</text>
</comment>
<reference evidence="7 9" key="1">
    <citation type="submission" date="2016-05" db="EMBL/GenBank/DDBJ databases">
        <title>First whole genome sequencing of Entamoeba histolytica HM1:IMSS-clone-6.</title>
        <authorList>
            <person name="Mukherjee Avik.K."/>
            <person name="Izumyama S."/>
            <person name="Nakada-Tsukui K."/>
            <person name="Nozaki T."/>
        </authorList>
    </citation>
    <scope>NUCLEOTIDE SEQUENCE [LARGE SCALE GENOMIC DNA]</scope>
    <source>
        <strain evidence="7 9">HM1:IMSS clone 6</strain>
    </source>
</reference>
<evidence type="ECO:0000256" key="2">
    <source>
        <dbReference type="ARBA" id="ARBA00012573"/>
    </source>
</evidence>
<dbReference type="FunFam" id="3.40.1350.10:FF:000014">
    <property type="entry name" value="tRNA intron endonuclease putative"/>
    <property type="match status" value="1"/>
</dbReference>
<dbReference type="InterPro" id="IPR036167">
    <property type="entry name" value="tRNA_intron_Endo_cat-like_sf"/>
</dbReference>
<proteinExistence type="inferred from homology"/>
<dbReference type="VEuPathDB" id="AmoebaDB:EHI_042160"/>
<evidence type="ECO:0000313" key="7">
    <source>
        <dbReference type="EMBL" id="GAT92474.1"/>
    </source>
</evidence>
<dbReference type="VEuPathDB" id="AmoebaDB:EHI7A_176030"/>
<dbReference type="Proteomes" id="UP000078387">
    <property type="component" value="Unassembled WGS sequence"/>
</dbReference>
<dbReference type="EC" id="4.6.1.16" evidence="2"/>
<sequence>MSDGDEFITIHNPIYIYQKYGIGKSLFKQKGIDKDEPISIITKIEYVYLNELNEINKEDYRTIVLNEKEKMKYQLYCELKKKGLFIKDGFKYGCDFVVYKNHPQYCHSSYGVILMNIHQSLINNELIGLCRLLHNVKKHLLLCNYDNSFITMKEINWVSMENK</sequence>
<keyword evidence="3" id="KW-0819">tRNA processing</keyword>
<evidence type="ECO:0000256" key="1">
    <source>
        <dbReference type="ARBA" id="ARBA00008078"/>
    </source>
</evidence>
<organism evidence="7 9">
    <name type="scientific">Entamoeba histolytica</name>
    <dbReference type="NCBI Taxonomy" id="5759"/>
    <lineage>
        <taxon>Eukaryota</taxon>
        <taxon>Amoebozoa</taxon>
        <taxon>Evosea</taxon>
        <taxon>Archamoebae</taxon>
        <taxon>Mastigamoebida</taxon>
        <taxon>Entamoebidae</taxon>
        <taxon>Entamoeba</taxon>
    </lineage>
</organism>
<gene>
    <name evidence="8" type="ORF">CL6EHI_042160</name>
    <name evidence="7" type="ORF">CL6EHI_092410</name>
</gene>
<dbReference type="OMA" id="NKEDYRN"/>
<dbReference type="InterPro" id="IPR006676">
    <property type="entry name" value="tRNA_splic"/>
</dbReference>
<dbReference type="EMBL" id="BDEQ01000001">
    <property type="protein sequence ID" value="GAT96269.1"/>
    <property type="molecule type" value="Genomic_DNA"/>
</dbReference>
<dbReference type="InterPro" id="IPR011856">
    <property type="entry name" value="tRNA_endonuc-like_dom_sf"/>
</dbReference>
<comment type="similarity">
    <text evidence="1">Belongs to the tRNA-intron endonuclease family.</text>
</comment>
<dbReference type="GO" id="GO:0005634">
    <property type="term" value="C:nucleus"/>
    <property type="evidence" value="ECO:0007669"/>
    <property type="project" value="UniProtKB-ARBA"/>
</dbReference>
<accession>A0A5K1U2E1</accession>
<dbReference type="GO" id="GO:0000213">
    <property type="term" value="F:tRNA-intron lyase activity"/>
    <property type="evidence" value="ECO:0007669"/>
    <property type="project" value="UniProtKB-EC"/>
</dbReference>
<dbReference type="SUPFAM" id="SSF53032">
    <property type="entry name" value="tRNA-intron endonuclease catalytic domain-like"/>
    <property type="match status" value="1"/>
</dbReference>
<dbReference type="Pfam" id="PF01974">
    <property type="entry name" value="tRNA_int_endo"/>
    <property type="match status" value="1"/>
</dbReference>
<dbReference type="CDD" id="cd22363">
    <property type="entry name" value="tRNA-intron_lyase_C"/>
    <property type="match status" value="1"/>
</dbReference>
<dbReference type="PANTHER" id="PTHR13070:SF0">
    <property type="entry name" value="TRNA-SPLICING ENDONUCLEASE SUBUNIT SEN34"/>
    <property type="match status" value="1"/>
</dbReference>
<dbReference type="NCBIfam" id="TIGR00324">
    <property type="entry name" value="endA"/>
    <property type="match status" value="1"/>
</dbReference>
<dbReference type="PANTHER" id="PTHR13070">
    <property type="entry name" value="TRNA-SPLICING ENDONUCLEASE SUBUNIT SEN34-RELATED"/>
    <property type="match status" value="1"/>
</dbReference>
<dbReference type="VEuPathDB" id="AmoebaDB:EHI5A_178530"/>
<evidence type="ECO:0000256" key="5">
    <source>
        <dbReference type="ARBA" id="ARBA00034031"/>
    </source>
</evidence>
<comment type="catalytic activity">
    <reaction evidence="5">
        <text>pretRNA = a 3'-half-tRNA molecule with a 5'-OH end + a 5'-half-tRNA molecule with a 2',3'-cyclic phosphate end + an intron with a 2',3'-cyclic phosphate and a 5'-hydroxyl terminus.</text>
        <dbReference type="EC" id="4.6.1.16"/>
    </reaction>
</comment>
<dbReference type="InterPro" id="IPR006677">
    <property type="entry name" value="tRNA_intron_Endonuc_cat-like"/>
</dbReference>
<keyword evidence="4" id="KW-0456">Lyase</keyword>
<keyword evidence="7" id="KW-0255">Endonuclease</keyword>
<evidence type="ECO:0000259" key="6">
    <source>
        <dbReference type="Pfam" id="PF01974"/>
    </source>
</evidence>